<accession>A0A2P6MTA4</accession>
<comment type="caution">
    <text evidence="1">The sequence shown here is derived from an EMBL/GenBank/DDBJ whole genome shotgun (WGS) entry which is preliminary data.</text>
</comment>
<keyword evidence="2" id="KW-1185">Reference proteome</keyword>
<reference evidence="1 2" key="1">
    <citation type="journal article" date="2018" name="Genome Biol. Evol.">
        <title>Multiple Roots of Fruiting Body Formation in Amoebozoa.</title>
        <authorList>
            <person name="Hillmann F."/>
            <person name="Forbes G."/>
            <person name="Novohradska S."/>
            <person name="Ferling I."/>
            <person name="Riege K."/>
            <person name="Groth M."/>
            <person name="Westermann M."/>
            <person name="Marz M."/>
            <person name="Spaller T."/>
            <person name="Winckler T."/>
            <person name="Schaap P."/>
            <person name="Glockner G."/>
        </authorList>
    </citation>
    <scope>NUCLEOTIDE SEQUENCE [LARGE SCALE GENOMIC DNA]</scope>
    <source>
        <strain evidence="1 2">Jena</strain>
    </source>
</reference>
<evidence type="ECO:0000313" key="1">
    <source>
        <dbReference type="EMBL" id="PRP74924.1"/>
    </source>
</evidence>
<gene>
    <name evidence="1" type="ORF">PROFUN_16034</name>
</gene>
<dbReference type="OrthoDB" id="17946at2759"/>
<dbReference type="GO" id="GO:0016020">
    <property type="term" value="C:membrane"/>
    <property type="evidence" value="ECO:0007669"/>
    <property type="project" value="InterPro"/>
</dbReference>
<dbReference type="Proteomes" id="UP000241769">
    <property type="component" value="Unassembled WGS sequence"/>
</dbReference>
<dbReference type="GO" id="GO:0006113">
    <property type="term" value="P:fermentation"/>
    <property type="evidence" value="ECO:0007669"/>
    <property type="project" value="InterPro"/>
</dbReference>
<protein>
    <submittedName>
        <fullName evidence="1">Uncharacterized protein</fullName>
    </submittedName>
</protein>
<feature type="non-terminal residue" evidence="1">
    <location>
        <position position="1"/>
    </location>
</feature>
<sequence length="365" mass="40905">SRGNLQLDATVSLLDIEAELNPARYFAENPKSVPNVWRILIGTVAMEASHNLSPILSVKGGWTQDVSVVACVRRSDNRRVDAEISLKDISIHISCETASSAAAIARRVVEGISNEHNKALKMLGKHGLKDLRRQPAARSFSTLTKKRNQNWPIGSVIVRATNFSAFLFEFSLKDPSSAYININTCEVKLEQSRKEDELMSQLSLVLSGGRISKMDEKGETFDEQSIMRFPVSTLILYSTRFHDTPEIDFYFLTEFNDSIVMALNINLYSFLKDVALNYVKTLSTTFASEPTAFPGPVKIYRRQKFQLSPTLSFLGDSTPSLDKVLRWLGIKNVDQTIPEGTFQIVELFSSLLLLFDENLPVVESL</sequence>
<dbReference type="InParanoid" id="A0A2P6MTA4"/>
<dbReference type="PANTHER" id="PTHR32085">
    <property type="entry name" value="PROTEIN CSF1"/>
    <property type="match status" value="1"/>
</dbReference>
<name>A0A2P6MTA4_9EUKA</name>
<dbReference type="AlphaFoldDB" id="A0A2P6MTA4"/>
<dbReference type="EMBL" id="MDYQ01000427">
    <property type="protein sequence ID" value="PRP74924.1"/>
    <property type="molecule type" value="Genomic_DNA"/>
</dbReference>
<dbReference type="PANTHER" id="PTHR32085:SF3">
    <property type="entry name" value="PROTEIN CSF1"/>
    <property type="match status" value="1"/>
</dbReference>
<organism evidence="1 2">
    <name type="scientific">Planoprotostelium fungivorum</name>
    <dbReference type="NCBI Taxonomy" id="1890364"/>
    <lineage>
        <taxon>Eukaryota</taxon>
        <taxon>Amoebozoa</taxon>
        <taxon>Evosea</taxon>
        <taxon>Variosea</taxon>
        <taxon>Cavosteliida</taxon>
        <taxon>Cavosteliaceae</taxon>
        <taxon>Planoprotostelium</taxon>
    </lineage>
</organism>
<evidence type="ECO:0000313" key="2">
    <source>
        <dbReference type="Proteomes" id="UP000241769"/>
    </source>
</evidence>
<dbReference type="InterPro" id="IPR029636">
    <property type="entry name" value="Csf1"/>
</dbReference>
<proteinExistence type="predicted"/>